<dbReference type="Pfam" id="PF25019">
    <property type="entry name" value="LRR_R13L1-DRL21"/>
    <property type="match status" value="1"/>
</dbReference>
<feature type="domain" description="R13L1/DRL21-like LRR repeat region" evidence="12">
    <location>
        <begin position="782"/>
        <end position="902"/>
    </location>
</feature>
<dbReference type="GO" id="GO:0043531">
    <property type="term" value="F:ADP binding"/>
    <property type="evidence" value="ECO:0007669"/>
    <property type="project" value="InterPro"/>
</dbReference>
<evidence type="ECO:0000313" key="14">
    <source>
        <dbReference type="Proteomes" id="UP001054889"/>
    </source>
</evidence>
<evidence type="ECO:0000313" key="13">
    <source>
        <dbReference type="EMBL" id="GJN37946.1"/>
    </source>
</evidence>
<protein>
    <submittedName>
        <fullName evidence="13">Uncharacterized protein</fullName>
    </submittedName>
</protein>
<dbReference type="InterPro" id="IPR041118">
    <property type="entry name" value="Rx_N"/>
</dbReference>
<gene>
    <name evidence="13" type="primary">gb26947</name>
    <name evidence="13" type="ORF">PR202_gb26947</name>
</gene>
<dbReference type="Gene3D" id="1.20.5.4130">
    <property type="match status" value="1"/>
</dbReference>
<dbReference type="Proteomes" id="UP001054889">
    <property type="component" value="Unassembled WGS sequence"/>
</dbReference>
<dbReference type="Gene3D" id="1.10.8.430">
    <property type="entry name" value="Helical domain of apoptotic protease-activating factors"/>
    <property type="match status" value="1"/>
</dbReference>
<dbReference type="Gene3D" id="3.40.50.300">
    <property type="entry name" value="P-loop containing nucleotide triphosphate hydrolases"/>
    <property type="match status" value="1"/>
</dbReference>
<evidence type="ECO:0000256" key="1">
    <source>
        <dbReference type="ARBA" id="ARBA00008894"/>
    </source>
</evidence>
<dbReference type="PRINTS" id="PR00364">
    <property type="entry name" value="DISEASERSIST"/>
</dbReference>
<keyword evidence="4" id="KW-0547">Nucleotide-binding</keyword>
<accession>A0AAV5FSI5</accession>
<dbReference type="InterPro" id="IPR027417">
    <property type="entry name" value="P-loop_NTPase"/>
</dbReference>
<evidence type="ECO:0000259" key="8">
    <source>
        <dbReference type="Pfam" id="PF00931"/>
    </source>
</evidence>
<dbReference type="Pfam" id="PF23598">
    <property type="entry name" value="LRR_14"/>
    <property type="match status" value="1"/>
</dbReference>
<dbReference type="Gene3D" id="3.80.10.10">
    <property type="entry name" value="Ribonuclease Inhibitor"/>
    <property type="match status" value="3"/>
</dbReference>
<keyword evidence="2" id="KW-0433">Leucine-rich repeat</keyword>
<dbReference type="InterPro" id="IPR042197">
    <property type="entry name" value="Apaf_helical"/>
</dbReference>
<evidence type="ECO:0000256" key="3">
    <source>
        <dbReference type="ARBA" id="ARBA00022737"/>
    </source>
</evidence>
<dbReference type="GO" id="GO:0002758">
    <property type="term" value="P:innate immune response-activating signaling pathway"/>
    <property type="evidence" value="ECO:0007669"/>
    <property type="project" value="UniProtKB-ARBA"/>
</dbReference>
<feature type="domain" description="Disease resistance protein winged helix" evidence="10">
    <location>
        <begin position="417"/>
        <end position="489"/>
    </location>
</feature>
<dbReference type="Pfam" id="PF23559">
    <property type="entry name" value="WHD_DRP"/>
    <property type="match status" value="1"/>
</dbReference>
<comment type="caution">
    <text evidence="13">The sequence shown here is derived from an EMBL/GenBank/DDBJ whole genome shotgun (WGS) entry which is preliminary data.</text>
</comment>
<evidence type="ECO:0000259" key="10">
    <source>
        <dbReference type="Pfam" id="PF23559"/>
    </source>
</evidence>
<dbReference type="InterPro" id="IPR001611">
    <property type="entry name" value="Leu-rich_rpt"/>
</dbReference>
<evidence type="ECO:0000256" key="6">
    <source>
        <dbReference type="ARBA" id="ARBA00022840"/>
    </source>
</evidence>
<dbReference type="InterPro" id="IPR058922">
    <property type="entry name" value="WHD_DRP"/>
</dbReference>
<sequence length="1075" mass="121522">MLAATALELALEKVAEAASDRVMLQWRFGEDMETMRETMESITAVLKDAERRSIEEETVRLWLKRLTGASYRITDIFDEFEVNTNRKSALRKLKILNPCLKLASEVPMAGKMKEIKDILDNIARERQNYSFTTSSSSNDQQVINDRATSSEVIKADILGRDQEKQKIMDILRRVSTSSDFIILPIYGIGGIGKTTLAQLLFNDTYFEDYEKAWVYVSQTFDLNKIKKSVRSQLQLEQGQLANAHEQDVSPHAPKSIMIVLDDLWEQDDMKDDLKKFLKMVVKGHKVHIIVTTRDAGIAQKIQTIEAHKIEALSSEVCWTIIKQIVDFENRSDKEMLKDIGNEVAGKCGGVALAARAIGSILRFRDVDGWVAVKDNTLWNVFTPGSTTSAYDNVRASLKLSYSSMPPHLRLCFAYCAVFPKGHKMAKDDLIYQWASLGFTMSSDRISIQQHGEAYIKQLLDMSFFQRSESQFDTKDVTFFTMHDLVHDLAKSVMGDELLDASKEFVKCGASNCRYAFLADCSKPLSSYVTYPDKIRALRFLGSGKTGHCSIGFSTAKYLRVLELGESSIKKLPSSIGQLKLLRYLNAPGIKDRVIPSCITKLSKLIYLSLRESDELLALPESFGEMEALMYLDLSGCKVIDKLPESFGKLGRLHEVICELTKLRYLNLSASMMVSDFKRGVSAHSVLDKISALPNLEHLDLSHGYFETLPDSLCSLRKLHTLDLTDCQLLQELPTNMDRMVNLKFLIGSNCRTIPINKNLIPLPTFMVHDVEGEQTSNLILLKDVNPPKLEISRLENVKSIEEARRIELMGKQSLEDLTLDWTRGTRRYVEHMELLRELVPPISLKRFVLQHYSNVSFPTWLTGIAIYLPNLVTVELKGLSQCSNIPPLGELENLKYLNLEAMPSITKIDKGFCSDRMKVFPRLEELTISDMENLKEWSTTYSCGESVVDEFMFPSLKNLAIIRCPKLRVKPCPPRVKNTWCIEDSDDVLSQWEDGVLHTVCSTSSAPVVHALNVQPCMEPLHQWKLLHHLPALRTFVVVGGPHLSPVTIFVGLFRHSRIATVVGRPHLSKVTIVD</sequence>
<evidence type="ECO:0000256" key="5">
    <source>
        <dbReference type="ARBA" id="ARBA00022821"/>
    </source>
</evidence>
<feature type="domain" description="Disease resistance N-terminal" evidence="9">
    <location>
        <begin position="6"/>
        <end position="89"/>
    </location>
</feature>
<keyword evidence="14" id="KW-1185">Reference proteome</keyword>
<dbReference type="Pfam" id="PF18052">
    <property type="entry name" value="Rx_N"/>
    <property type="match status" value="1"/>
</dbReference>
<keyword evidence="3" id="KW-0677">Repeat</keyword>
<feature type="domain" description="NB-ARC" evidence="8">
    <location>
        <begin position="162"/>
        <end position="325"/>
    </location>
</feature>
<evidence type="ECO:0000259" key="9">
    <source>
        <dbReference type="Pfam" id="PF18052"/>
    </source>
</evidence>
<reference evidence="13" key="1">
    <citation type="journal article" date="2018" name="DNA Res.">
        <title>Multiple hybrid de novo genome assembly of finger millet, an orphan allotetraploid crop.</title>
        <authorList>
            <person name="Hatakeyama M."/>
            <person name="Aluri S."/>
            <person name="Balachadran M.T."/>
            <person name="Sivarajan S.R."/>
            <person name="Patrignani A."/>
            <person name="Gruter S."/>
            <person name="Poveda L."/>
            <person name="Shimizu-Inatsugi R."/>
            <person name="Baeten J."/>
            <person name="Francoijs K.J."/>
            <person name="Nataraja K.N."/>
            <person name="Reddy Y.A.N."/>
            <person name="Phadnis S."/>
            <person name="Ravikumar R.L."/>
            <person name="Schlapbach R."/>
            <person name="Sreeman S.M."/>
            <person name="Shimizu K.K."/>
        </authorList>
    </citation>
    <scope>NUCLEOTIDE SEQUENCE</scope>
</reference>
<dbReference type="FunFam" id="1.10.10.10:FF:000322">
    <property type="entry name" value="Probable disease resistance protein At1g63360"/>
    <property type="match status" value="1"/>
</dbReference>
<keyword evidence="7" id="KW-0175">Coiled coil</keyword>
<dbReference type="InterPro" id="IPR055414">
    <property type="entry name" value="LRR_R13L4/SHOC2-like"/>
</dbReference>
<dbReference type="Gene3D" id="1.10.10.10">
    <property type="entry name" value="Winged helix-like DNA-binding domain superfamily/Winged helix DNA-binding domain"/>
    <property type="match status" value="1"/>
</dbReference>
<dbReference type="GO" id="GO:0042742">
    <property type="term" value="P:defense response to bacterium"/>
    <property type="evidence" value="ECO:0007669"/>
    <property type="project" value="UniProtKB-ARBA"/>
</dbReference>
<dbReference type="AlphaFoldDB" id="A0AAV5FSI5"/>
<evidence type="ECO:0000259" key="11">
    <source>
        <dbReference type="Pfam" id="PF23598"/>
    </source>
</evidence>
<keyword evidence="5" id="KW-0611">Plant defense</keyword>
<dbReference type="EMBL" id="BQKI01000095">
    <property type="protein sequence ID" value="GJN37946.1"/>
    <property type="molecule type" value="Genomic_DNA"/>
</dbReference>
<evidence type="ECO:0000259" key="12">
    <source>
        <dbReference type="Pfam" id="PF25019"/>
    </source>
</evidence>
<dbReference type="SUPFAM" id="SSF52058">
    <property type="entry name" value="L domain-like"/>
    <property type="match status" value="1"/>
</dbReference>
<dbReference type="GO" id="GO:0009626">
    <property type="term" value="P:plant-type hypersensitive response"/>
    <property type="evidence" value="ECO:0007669"/>
    <property type="project" value="UniProtKB-ARBA"/>
</dbReference>
<dbReference type="Pfam" id="PF00931">
    <property type="entry name" value="NB-ARC"/>
    <property type="match status" value="1"/>
</dbReference>
<proteinExistence type="inferred from homology"/>
<evidence type="ECO:0000256" key="4">
    <source>
        <dbReference type="ARBA" id="ARBA00022741"/>
    </source>
</evidence>
<dbReference type="InterPro" id="IPR056789">
    <property type="entry name" value="LRR_R13L1-DRL21"/>
</dbReference>
<dbReference type="PANTHER" id="PTHR36766:SF73">
    <property type="entry name" value="NB-ARC DOMAIN-CONTAINING PROTEIN"/>
    <property type="match status" value="1"/>
</dbReference>
<dbReference type="GO" id="GO:0005524">
    <property type="term" value="F:ATP binding"/>
    <property type="evidence" value="ECO:0007669"/>
    <property type="project" value="UniProtKB-KW"/>
</dbReference>
<reference evidence="13" key="2">
    <citation type="submission" date="2021-12" db="EMBL/GenBank/DDBJ databases">
        <title>Resequencing data analysis of finger millet.</title>
        <authorList>
            <person name="Hatakeyama M."/>
            <person name="Aluri S."/>
            <person name="Balachadran M.T."/>
            <person name="Sivarajan S.R."/>
            <person name="Poveda L."/>
            <person name="Shimizu-Inatsugi R."/>
            <person name="Schlapbach R."/>
            <person name="Sreeman S.M."/>
            <person name="Shimizu K.K."/>
        </authorList>
    </citation>
    <scope>NUCLEOTIDE SEQUENCE</scope>
</reference>
<dbReference type="InterPro" id="IPR002182">
    <property type="entry name" value="NB-ARC"/>
</dbReference>
<dbReference type="InterPro" id="IPR036388">
    <property type="entry name" value="WH-like_DNA-bd_sf"/>
</dbReference>
<name>A0AAV5FSI5_ELECO</name>
<feature type="domain" description="Disease resistance R13L4/SHOC-2-like LRR" evidence="11">
    <location>
        <begin position="556"/>
        <end position="652"/>
    </location>
</feature>
<evidence type="ECO:0000256" key="2">
    <source>
        <dbReference type="ARBA" id="ARBA00022614"/>
    </source>
</evidence>
<organism evidence="13 14">
    <name type="scientific">Eleusine coracana subsp. coracana</name>
    <dbReference type="NCBI Taxonomy" id="191504"/>
    <lineage>
        <taxon>Eukaryota</taxon>
        <taxon>Viridiplantae</taxon>
        <taxon>Streptophyta</taxon>
        <taxon>Embryophyta</taxon>
        <taxon>Tracheophyta</taxon>
        <taxon>Spermatophyta</taxon>
        <taxon>Magnoliopsida</taxon>
        <taxon>Liliopsida</taxon>
        <taxon>Poales</taxon>
        <taxon>Poaceae</taxon>
        <taxon>PACMAD clade</taxon>
        <taxon>Chloridoideae</taxon>
        <taxon>Cynodonteae</taxon>
        <taxon>Eleusininae</taxon>
        <taxon>Eleusine</taxon>
    </lineage>
</organism>
<dbReference type="PANTHER" id="PTHR36766">
    <property type="entry name" value="PLANT BROAD-SPECTRUM MILDEW RESISTANCE PROTEIN RPW8"/>
    <property type="match status" value="1"/>
</dbReference>
<dbReference type="SUPFAM" id="SSF52540">
    <property type="entry name" value="P-loop containing nucleoside triphosphate hydrolases"/>
    <property type="match status" value="1"/>
</dbReference>
<evidence type="ECO:0000256" key="7">
    <source>
        <dbReference type="ARBA" id="ARBA00023054"/>
    </source>
</evidence>
<keyword evidence="6" id="KW-0067">ATP-binding</keyword>
<comment type="similarity">
    <text evidence="1">Belongs to the disease resistance NB-LRR family.</text>
</comment>
<dbReference type="InterPro" id="IPR032675">
    <property type="entry name" value="LRR_dom_sf"/>
</dbReference>
<dbReference type="Pfam" id="PF00560">
    <property type="entry name" value="LRR_1"/>
    <property type="match status" value="1"/>
</dbReference>